<organism evidence="7 8">
    <name type="scientific">Blepharisma stoltei</name>
    <dbReference type="NCBI Taxonomy" id="1481888"/>
    <lineage>
        <taxon>Eukaryota</taxon>
        <taxon>Sar</taxon>
        <taxon>Alveolata</taxon>
        <taxon>Ciliophora</taxon>
        <taxon>Postciliodesmatophora</taxon>
        <taxon>Heterotrichea</taxon>
        <taxon>Heterotrichida</taxon>
        <taxon>Blepharismidae</taxon>
        <taxon>Blepharisma</taxon>
    </lineage>
</organism>
<dbReference type="Pfam" id="PF03221">
    <property type="entry name" value="HTH_Tnp_Tc5"/>
    <property type="match status" value="1"/>
</dbReference>
<evidence type="ECO:0000256" key="2">
    <source>
        <dbReference type="ARBA" id="ARBA00023125"/>
    </source>
</evidence>
<name>A0AAU9IDJ7_9CILI</name>
<dbReference type="InterPro" id="IPR009057">
    <property type="entry name" value="Homeodomain-like_sf"/>
</dbReference>
<keyword evidence="3" id="KW-0539">Nucleus</keyword>
<keyword evidence="2" id="KW-0238">DNA-binding</keyword>
<comment type="subcellular location">
    <subcellularLocation>
        <location evidence="1">Nucleus</location>
    </subcellularLocation>
</comment>
<dbReference type="EMBL" id="CAJZBQ010000006">
    <property type="protein sequence ID" value="CAG9312511.1"/>
    <property type="molecule type" value="Genomic_DNA"/>
</dbReference>
<dbReference type="GO" id="GO:0005634">
    <property type="term" value="C:nucleus"/>
    <property type="evidence" value="ECO:0007669"/>
    <property type="project" value="UniProtKB-SubCell"/>
</dbReference>
<dbReference type="InterPro" id="IPR050863">
    <property type="entry name" value="CenT-Element_Derived"/>
</dbReference>
<accession>A0AAU9IDJ7</accession>
<keyword evidence="8" id="KW-1185">Reference proteome</keyword>
<protein>
    <recommendedName>
        <fullName evidence="6">HTH CENPB-type domain-containing protein</fullName>
    </recommendedName>
</protein>
<evidence type="ECO:0000256" key="3">
    <source>
        <dbReference type="ARBA" id="ARBA00023242"/>
    </source>
</evidence>
<reference evidence="7" key="1">
    <citation type="submission" date="2021-09" db="EMBL/GenBank/DDBJ databases">
        <authorList>
            <consortium name="AG Swart"/>
            <person name="Singh M."/>
            <person name="Singh A."/>
            <person name="Seah K."/>
            <person name="Emmerich C."/>
        </authorList>
    </citation>
    <scope>NUCLEOTIDE SEQUENCE</scope>
    <source>
        <strain evidence="7">ATCC30299</strain>
    </source>
</reference>
<dbReference type="InterPro" id="IPR007889">
    <property type="entry name" value="HTH_Psq"/>
</dbReference>
<dbReference type="PANTHER" id="PTHR19303:SF73">
    <property type="entry name" value="PROTEIN PDC2"/>
    <property type="match status" value="1"/>
</dbReference>
<dbReference type="AlphaFoldDB" id="A0AAU9IDJ7"/>
<feature type="coiled-coil region" evidence="4">
    <location>
        <begin position="511"/>
        <end position="538"/>
    </location>
</feature>
<evidence type="ECO:0000259" key="6">
    <source>
        <dbReference type="PROSITE" id="PS51253"/>
    </source>
</evidence>
<keyword evidence="4" id="KW-0175">Coiled coil</keyword>
<evidence type="ECO:0000313" key="8">
    <source>
        <dbReference type="Proteomes" id="UP001162131"/>
    </source>
</evidence>
<feature type="compositionally biased region" description="Polar residues" evidence="5">
    <location>
        <begin position="1"/>
        <end position="17"/>
    </location>
</feature>
<dbReference type="Proteomes" id="UP001162131">
    <property type="component" value="Unassembled WGS sequence"/>
</dbReference>
<dbReference type="PROSITE" id="PS51253">
    <property type="entry name" value="HTH_CENPB"/>
    <property type="match status" value="1"/>
</dbReference>
<evidence type="ECO:0000313" key="7">
    <source>
        <dbReference type="EMBL" id="CAG9312511.1"/>
    </source>
</evidence>
<dbReference type="Pfam" id="PF03184">
    <property type="entry name" value="DDE_1"/>
    <property type="match status" value="1"/>
</dbReference>
<evidence type="ECO:0000256" key="4">
    <source>
        <dbReference type="SAM" id="Coils"/>
    </source>
</evidence>
<dbReference type="InterPro" id="IPR004875">
    <property type="entry name" value="DDE_SF_endonuclease_dom"/>
</dbReference>
<proteinExistence type="predicted"/>
<feature type="region of interest" description="Disordered" evidence="5">
    <location>
        <begin position="1"/>
        <end position="28"/>
    </location>
</feature>
<sequence length="546" mass="63997">MDLSSGDTESTAKSESPSIKPEKTTASSYPRIRREFTLEEKKDIIEQFHRSKISITNLAKVYHVRRQAVTEILKDKNQILYANGYPEYFNIDLPKKESSSYHPILVKALSLWINQWYSYGLPIKYKSISEKAQFFYGKLAGVNPPKKDLIASPNWVRHFKERYNFKHIGNVDKPFQPDKESAECFIKKFKEFIWDKGYSPEQIYNCDEIKLNWRKIPKKLISNPLQREINSEQIKILLCCNATGTHKLRLLVVGNDPIEGDLPAIYEFNNQTAITSITFENWIYDHFIPETKAFLAASNLPQHALLLYDCSIAHNMIDTPRHHYLRTMAFPINSTHSLQPLCQSIIPAFKYIYKLRFLQKLIDNYTGTKQSVFDFTEIYDLRECMHAINETWHEISEDLIKNDWKILGFHIDFKYSDPQNELNEIIYKCRYALDLDEQELKEFLEENIYQNNNENLLSDLEIMKQAVDEEEAKEIDTKLAKNGIWRDDTINSIKVMIKYVLQENLGSVSFIDEAKNMLDKLENKYKNYKEQIIADNDDPIAKKDVS</sequence>
<comment type="caution">
    <text evidence="7">The sequence shown here is derived from an EMBL/GenBank/DDBJ whole genome shotgun (WGS) entry which is preliminary data.</text>
</comment>
<evidence type="ECO:0000256" key="5">
    <source>
        <dbReference type="SAM" id="MobiDB-lite"/>
    </source>
</evidence>
<dbReference type="Gene3D" id="1.10.10.60">
    <property type="entry name" value="Homeodomain-like"/>
    <property type="match status" value="2"/>
</dbReference>
<feature type="domain" description="HTH CENPB-type" evidence="6">
    <location>
        <begin position="93"/>
        <end position="169"/>
    </location>
</feature>
<dbReference type="GO" id="GO:0003677">
    <property type="term" value="F:DNA binding"/>
    <property type="evidence" value="ECO:0007669"/>
    <property type="project" value="UniProtKB-KW"/>
</dbReference>
<evidence type="ECO:0000256" key="1">
    <source>
        <dbReference type="ARBA" id="ARBA00004123"/>
    </source>
</evidence>
<dbReference type="PANTHER" id="PTHR19303">
    <property type="entry name" value="TRANSPOSON"/>
    <property type="match status" value="1"/>
</dbReference>
<dbReference type="Pfam" id="PF04218">
    <property type="entry name" value="CENP-B_N"/>
    <property type="match status" value="1"/>
</dbReference>
<gene>
    <name evidence="7" type="ORF">BSTOLATCC_MIC6612</name>
</gene>
<dbReference type="SUPFAM" id="SSF46689">
    <property type="entry name" value="Homeodomain-like"/>
    <property type="match status" value="2"/>
</dbReference>
<dbReference type="InterPro" id="IPR006600">
    <property type="entry name" value="HTH_CenpB_DNA-bd_dom"/>
</dbReference>